<keyword evidence="5" id="KW-0547">Nucleotide-binding</keyword>
<evidence type="ECO:0000313" key="10">
    <source>
        <dbReference type="EMBL" id="NBD23378.1"/>
    </source>
</evidence>
<dbReference type="InterPro" id="IPR027417">
    <property type="entry name" value="P-loop_NTPase"/>
</dbReference>
<accession>A0ABW9XL98</accession>
<evidence type="ECO:0000256" key="8">
    <source>
        <dbReference type="ARBA" id="ARBA00023136"/>
    </source>
</evidence>
<protein>
    <submittedName>
        <fullName evidence="10">ATP-binding cassette domain-containing protein</fullName>
    </submittedName>
</protein>
<evidence type="ECO:0000256" key="5">
    <source>
        <dbReference type="ARBA" id="ARBA00022741"/>
    </source>
</evidence>
<dbReference type="GO" id="GO:0005524">
    <property type="term" value="F:ATP binding"/>
    <property type="evidence" value="ECO:0007669"/>
    <property type="project" value="UniProtKB-KW"/>
</dbReference>
<proteinExistence type="inferred from homology"/>
<dbReference type="InterPro" id="IPR003593">
    <property type="entry name" value="AAA+_ATPase"/>
</dbReference>
<evidence type="ECO:0000256" key="3">
    <source>
        <dbReference type="ARBA" id="ARBA00022448"/>
    </source>
</evidence>
<evidence type="ECO:0000256" key="1">
    <source>
        <dbReference type="ARBA" id="ARBA00004202"/>
    </source>
</evidence>
<keyword evidence="8" id="KW-0472">Membrane</keyword>
<evidence type="ECO:0000256" key="7">
    <source>
        <dbReference type="ARBA" id="ARBA00022967"/>
    </source>
</evidence>
<dbReference type="Gene3D" id="3.40.50.300">
    <property type="entry name" value="P-loop containing nucleotide triphosphate hydrolases"/>
    <property type="match status" value="1"/>
</dbReference>
<dbReference type="PANTHER" id="PTHR43553">
    <property type="entry name" value="HEAVY METAL TRANSPORTER"/>
    <property type="match status" value="1"/>
</dbReference>
<dbReference type="PROSITE" id="PS00211">
    <property type="entry name" value="ABC_TRANSPORTER_1"/>
    <property type="match status" value="1"/>
</dbReference>
<keyword evidence="7" id="KW-1278">Translocase</keyword>
<dbReference type="PROSITE" id="PS50893">
    <property type="entry name" value="ABC_TRANSPORTER_2"/>
    <property type="match status" value="1"/>
</dbReference>
<dbReference type="InterPro" id="IPR017871">
    <property type="entry name" value="ABC_transporter-like_CS"/>
</dbReference>
<gene>
    <name evidence="10" type="ORF">GT019_05800</name>
</gene>
<dbReference type="SMART" id="SM00382">
    <property type="entry name" value="AAA"/>
    <property type="match status" value="1"/>
</dbReference>
<sequence>MDVNLHTNMILLDVSIERLLETGEAAPRLADVNIELGRGEWVNLVGVNGSGKSTLGRLLAGLAIAGVRGTWNRGFAGTMPSPYVMQQPDAQLFAETPREEIRFALEWQGLAPEAILRETEAILLETGLLAIADLPWDKLSGGQRQLAAVAAAAASRTPLIVFDEATSMLDEQSRRGVREIAAKLNREGTAVVWVTQRLQEIGAKDRAVAMSAGRIVFDGSGGQFLYGRDYPHAVGSEAPPCMACGLRLPYVSRMAIELARLGKLKPPFPETTADWESALRQVAAR</sequence>
<name>A0ABW9XL98_9BACL</name>
<evidence type="ECO:0000256" key="6">
    <source>
        <dbReference type="ARBA" id="ARBA00022840"/>
    </source>
</evidence>
<keyword evidence="4" id="KW-1003">Cell membrane</keyword>
<evidence type="ECO:0000313" key="11">
    <source>
        <dbReference type="Proteomes" id="UP000665561"/>
    </source>
</evidence>
<reference evidence="10 11" key="1">
    <citation type="submission" date="2020-01" db="EMBL/GenBank/DDBJ databases">
        <title>Paenibacillus soybeanensis sp. nov. isolated from the nodules of soybean (Glycine max(L.) Merr).</title>
        <authorList>
            <person name="Wang H."/>
        </authorList>
    </citation>
    <scope>NUCLEOTIDE SEQUENCE [LARGE SCALE GENOMIC DNA]</scope>
    <source>
        <strain evidence="10 11">T1</strain>
    </source>
</reference>
<keyword evidence="3" id="KW-0813">Transport</keyword>
<comment type="caution">
    <text evidence="10">The sequence shown here is derived from an EMBL/GenBank/DDBJ whole genome shotgun (WGS) entry which is preliminary data.</text>
</comment>
<dbReference type="InterPro" id="IPR050095">
    <property type="entry name" value="ECF_ABC_transporter_ATP-bd"/>
</dbReference>
<evidence type="ECO:0000259" key="9">
    <source>
        <dbReference type="PROSITE" id="PS50893"/>
    </source>
</evidence>
<feature type="domain" description="ABC transporter" evidence="9">
    <location>
        <begin position="14"/>
        <end position="237"/>
    </location>
</feature>
<comment type="subcellular location">
    <subcellularLocation>
        <location evidence="1">Cell membrane</location>
        <topology evidence="1">Peripheral membrane protein</topology>
    </subcellularLocation>
</comment>
<keyword evidence="6 10" id="KW-0067">ATP-binding</keyword>
<keyword evidence="11" id="KW-1185">Reference proteome</keyword>
<evidence type="ECO:0000256" key="4">
    <source>
        <dbReference type="ARBA" id="ARBA00022475"/>
    </source>
</evidence>
<dbReference type="SUPFAM" id="SSF52540">
    <property type="entry name" value="P-loop containing nucleoside triphosphate hydrolases"/>
    <property type="match status" value="1"/>
</dbReference>
<dbReference type="InterPro" id="IPR015856">
    <property type="entry name" value="ABC_transpr_CbiO/EcfA_su"/>
</dbReference>
<evidence type="ECO:0000256" key="2">
    <source>
        <dbReference type="ARBA" id="ARBA00005417"/>
    </source>
</evidence>
<dbReference type="PANTHER" id="PTHR43553:SF24">
    <property type="entry name" value="ENERGY-COUPLING FACTOR TRANSPORTER ATP-BINDING PROTEIN ECFA1"/>
    <property type="match status" value="1"/>
</dbReference>
<dbReference type="EMBL" id="JAAAMV010000002">
    <property type="protein sequence ID" value="NBD23378.1"/>
    <property type="molecule type" value="Genomic_DNA"/>
</dbReference>
<dbReference type="RefSeq" id="WP_161741797.1">
    <property type="nucleotide sequence ID" value="NZ_JAAAMV010000002.1"/>
</dbReference>
<dbReference type="Pfam" id="PF00005">
    <property type="entry name" value="ABC_tran"/>
    <property type="match status" value="1"/>
</dbReference>
<dbReference type="Proteomes" id="UP000665561">
    <property type="component" value="Unassembled WGS sequence"/>
</dbReference>
<dbReference type="CDD" id="cd03225">
    <property type="entry name" value="ABC_cobalt_CbiO_domain1"/>
    <property type="match status" value="1"/>
</dbReference>
<comment type="similarity">
    <text evidence="2">Belongs to the ABC transporter superfamily.</text>
</comment>
<organism evidence="10 11">
    <name type="scientific">Paenibacillus glycinis</name>
    <dbReference type="NCBI Taxonomy" id="2697035"/>
    <lineage>
        <taxon>Bacteria</taxon>
        <taxon>Bacillati</taxon>
        <taxon>Bacillota</taxon>
        <taxon>Bacilli</taxon>
        <taxon>Bacillales</taxon>
        <taxon>Paenibacillaceae</taxon>
        <taxon>Paenibacillus</taxon>
    </lineage>
</organism>
<dbReference type="InterPro" id="IPR003439">
    <property type="entry name" value="ABC_transporter-like_ATP-bd"/>
</dbReference>